<evidence type="ECO:0000259" key="2">
    <source>
        <dbReference type="Pfam" id="PF10421"/>
    </source>
</evidence>
<gene>
    <name evidence="3" type="ORF">HJG59_013444</name>
</gene>
<feature type="domain" description="2'-5'-oligoadenylate synthetase 1" evidence="2">
    <location>
        <begin position="5"/>
        <end position="78"/>
    </location>
</feature>
<dbReference type="Proteomes" id="UP000550707">
    <property type="component" value="Unassembled WGS sequence"/>
</dbReference>
<dbReference type="Gene3D" id="1.10.1410.20">
    <property type="entry name" value="2'-5'-oligoadenylate synthetase 1, domain 2"/>
    <property type="match status" value="1"/>
</dbReference>
<dbReference type="InterPro" id="IPR018952">
    <property type="entry name" value="2-5-oligoAdlate_synth_1_dom2/C"/>
</dbReference>
<dbReference type="EMBL" id="JACASF010000022">
    <property type="protein sequence ID" value="KAF6403821.1"/>
    <property type="molecule type" value="Genomic_DNA"/>
</dbReference>
<dbReference type="GO" id="GO:0005654">
    <property type="term" value="C:nucleoplasm"/>
    <property type="evidence" value="ECO:0007669"/>
    <property type="project" value="TreeGrafter"/>
</dbReference>
<keyword evidence="1" id="KW-0694">RNA-binding</keyword>
<evidence type="ECO:0000256" key="1">
    <source>
        <dbReference type="ARBA" id="ARBA00022884"/>
    </source>
</evidence>
<evidence type="ECO:0000313" key="4">
    <source>
        <dbReference type="Proteomes" id="UP000550707"/>
    </source>
</evidence>
<dbReference type="GO" id="GO:0003725">
    <property type="term" value="F:double-stranded RNA binding"/>
    <property type="evidence" value="ECO:0007669"/>
    <property type="project" value="TreeGrafter"/>
</dbReference>
<dbReference type="GO" id="GO:0016020">
    <property type="term" value="C:membrane"/>
    <property type="evidence" value="ECO:0007669"/>
    <property type="project" value="TreeGrafter"/>
</dbReference>
<dbReference type="GO" id="GO:0051607">
    <property type="term" value="P:defense response to virus"/>
    <property type="evidence" value="ECO:0007669"/>
    <property type="project" value="TreeGrafter"/>
</dbReference>
<sequence>MPKGKGSLPPQHGLELLTVYAWEQGGQDPQFNMAQGFRTVLELVTQYRQLCVYWTVNYSWEDESIKDFLKLQLQKPRAEFLPRSDTLSS</sequence>
<dbReference type="Pfam" id="PF10421">
    <property type="entry name" value="OAS1_C"/>
    <property type="match status" value="1"/>
</dbReference>
<dbReference type="GO" id="GO:0001730">
    <property type="term" value="F:2'-5'-oligoadenylate synthetase activity"/>
    <property type="evidence" value="ECO:0007669"/>
    <property type="project" value="TreeGrafter"/>
</dbReference>
<dbReference type="SUPFAM" id="SSF81631">
    <property type="entry name" value="PAP/OAS1 substrate-binding domain"/>
    <property type="match status" value="1"/>
</dbReference>
<protein>
    <submittedName>
        <fullName evidence="3">2'-5'-oligoadenylate synthetase 3</fullName>
    </submittedName>
</protein>
<dbReference type="GO" id="GO:0045071">
    <property type="term" value="P:negative regulation of viral genome replication"/>
    <property type="evidence" value="ECO:0007669"/>
    <property type="project" value="TreeGrafter"/>
</dbReference>
<dbReference type="AlphaFoldDB" id="A0A7J8BYZ4"/>
<reference evidence="3 4" key="1">
    <citation type="journal article" date="2020" name="Nature">
        <title>Six reference-quality genomes reveal evolution of bat adaptations.</title>
        <authorList>
            <person name="Jebb D."/>
            <person name="Huang Z."/>
            <person name="Pippel M."/>
            <person name="Hughes G.M."/>
            <person name="Lavrichenko K."/>
            <person name="Devanna P."/>
            <person name="Winkler S."/>
            <person name="Jermiin L.S."/>
            <person name="Skirmuntt E.C."/>
            <person name="Katzourakis A."/>
            <person name="Burkitt-Gray L."/>
            <person name="Ray D.A."/>
            <person name="Sullivan K.A.M."/>
            <person name="Roscito J.G."/>
            <person name="Kirilenko B.M."/>
            <person name="Davalos L.M."/>
            <person name="Corthals A.P."/>
            <person name="Power M.L."/>
            <person name="Jones G."/>
            <person name="Ransome R.D."/>
            <person name="Dechmann D.K.N."/>
            <person name="Locatelli A.G."/>
            <person name="Puechmaille S.J."/>
            <person name="Fedrigo O."/>
            <person name="Jarvis E.D."/>
            <person name="Hiller M."/>
            <person name="Vernes S.C."/>
            <person name="Myers E.W."/>
            <person name="Teeling E.C."/>
        </authorList>
    </citation>
    <scope>NUCLEOTIDE SEQUENCE [LARGE SCALE GENOMIC DNA]</scope>
    <source>
        <strain evidence="3">MMolMol1</strain>
        <tissue evidence="3">Muscle</tissue>
    </source>
</reference>
<proteinExistence type="predicted"/>
<evidence type="ECO:0000313" key="3">
    <source>
        <dbReference type="EMBL" id="KAF6403821.1"/>
    </source>
</evidence>
<organism evidence="3 4">
    <name type="scientific">Molossus molossus</name>
    <name type="common">Pallas' mastiff bat</name>
    <name type="synonym">Vespertilio molossus</name>
    <dbReference type="NCBI Taxonomy" id="27622"/>
    <lineage>
        <taxon>Eukaryota</taxon>
        <taxon>Metazoa</taxon>
        <taxon>Chordata</taxon>
        <taxon>Craniata</taxon>
        <taxon>Vertebrata</taxon>
        <taxon>Euteleostomi</taxon>
        <taxon>Mammalia</taxon>
        <taxon>Eutheria</taxon>
        <taxon>Laurasiatheria</taxon>
        <taxon>Chiroptera</taxon>
        <taxon>Yangochiroptera</taxon>
        <taxon>Molossidae</taxon>
        <taxon>Molossus</taxon>
    </lineage>
</organism>
<name>A0A7J8BYZ4_MOLMO</name>
<comment type="caution">
    <text evidence="3">The sequence shown here is derived from an EMBL/GenBank/DDBJ whole genome shotgun (WGS) entry which is preliminary data.</text>
</comment>
<dbReference type="PANTHER" id="PTHR11258">
    <property type="entry name" value="2-5 OLIGOADENYLATE SYNTHETASE"/>
    <property type="match status" value="1"/>
</dbReference>
<keyword evidence="4" id="KW-1185">Reference proteome</keyword>
<dbReference type="PANTHER" id="PTHR11258:SF4">
    <property type="entry name" value="2'-5'-OLIGOADENYLATE SYNTHASE 3"/>
    <property type="match status" value="1"/>
</dbReference>
<dbReference type="GO" id="GO:0005829">
    <property type="term" value="C:cytosol"/>
    <property type="evidence" value="ECO:0007669"/>
    <property type="project" value="TreeGrafter"/>
</dbReference>
<accession>A0A7J8BYZ4</accession>